<dbReference type="GeneID" id="20191175"/>
<reference evidence="2" key="1">
    <citation type="submission" date="2011-12" db="EMBL/GenBank/DDBJ databases">
        <authorList>
            <consortium name="The Broad Institute Genome Sequencing Platform"/>
            <person name="Russ C."/>
            <person name="Tyler B."/>
            <person name="Panabieres F."/>
            <person name="Shan W."/>
            <person name="Tripathy S."/>
            <person name="Grunwald N."/>
            <person name="Machado M."/>
            <person name="Young S.K."/>
            <person name="Zeng Q."/>
            <person name="Gargeya S."/>
            <person name="Fitzgerald M."/>
            <person name="Haas B."/>
            <person name="Abouelleil A."/>
            <person name="Alvarado L."/>
            <person name="Arachchi H.M."/>
            <person name="Berlin A."/>
            <person name="Chapman S.B."/>
            <person name="Gearin G."/>
            <person name="Goldberg J."/>
            <person name="Griggs A."/>
            <person name="Gujja S."/>
            <person name="Hansen M."/>
            <person name="Heiman D."/>
            <person name="Howarth C."/>
            <person name="Larimer J."/>
            <person name="Lui A."/>
            <person name="MacDonald P.J.P."/>
            <person name="McCowen C."/>
            <person name="Montmayeur A."/>
            <person name="Murphy C."/>
            <person name="Neiman D."/>
            <person name="Pearson M."/>
            <person name="Priest M."/>
            <person name="Roberts A."/>
            <person name="Saif S."/>
            <person name="Shea T."/>
            <person name="Sisk P."/>
            <person name="Stolte C."/>
            <person name="Sykes S."/>
            <person name="Wortman J."/>
            <person name="Nusbaum C."/>
            <person name="Birren B."/>
        </authorList>
    </citation>
    <scope>NUCLEOTIDE SEQUENCE [LARGE SCALE GENOMIC DNA]</scope>
    <source>
        <strain evidence="2">INRA-310</strain>
    </source>
</reference>
<dbReference type="Proteomes" id="UP000018817">
    <property type="component" value="Unassembled WGS sequence"/>
</dbReference>
<accession>W2QDW7</accession>
<reference evidence="1 2" key="2">
    <citation type="submission" date="2013-11" db="EMBL/GenBank/DDBJ databases">
        <title>The Genome Sequence of Phytophthora parasitica INRA-310.</title>
        <authorList>
            <consortium name="The Broad Institute Genomics Platform"/>
            <person name="Russ C."/>
            <person name="Tyler B."/>
            <person name="Panabieres F."/>
            <person name="Shan W."/>
            <person name="Tripathy S."/>
            <person name="Grunwald N."/>
            <person name="Machado M."/>
            <person name="Johnson C.S."/>
            <person name="Arredondo F."/>
            <person name="Hong C."/>
            <person name="Coffey M."/>
            <person name="Young S.K."/>
            <person name="Zeng Q."/>
            <person name="Gargeya S."/>
            <person name="Fitzgerald M."/>
            <person name="Abouelleil A."/>
            <person name="Alvarado L."/>
            <person name="Chapman S.B."/>
            <person name="Gainer-Dewar J."/>
            <person name="Goldberg J."/>
            <person name="Griggs A."/>
            <person name="Gujja S."/>
            <person name="Hansen M."/>
            <person name="Howarth C."/>
            <person name="Imamovic A."/>
            <person name="Ireland A."/>
            <person name="Larimer J."/>
            <person name="McCowan C."/>
            <person name="Murphy C."/>
            <person name="Pearson M."/>
            <person name="Poon T.W."/>
            <person name="Priest M."/>
            <person name="Roberts A."/>
            <person name="Saif S."/>
            <person name="Shea T."/>
            <person name="Sykes S."/>
            <person name="Wortman J."/>
            <person name="Nusbaum C."/>
            <person name="Birren B."/>
        </authorList>
    </citation>
    <scope>NUCLEOTIDE SEQUENCE [LARGE SCALE GENOMIC DNA]</scope>
    <source>
        <strain evidence="1 2">INRA-310</strain>
    </source>
</reference>
<dbReference type="EMBL" id="KI669579">
    <property type="protein sequence ID" value="ETN11373.1"/>
    <property type="molecule type" value="Genomic_DNA"/>
</dbReference>
<dbReference type="RefSeq" id="XP_008903424.1">
    <property type="nucleotide sequence ID" value="XM_008905176.1"/>
</dbReference>
<evidence type="ECO:0000313" key="1">
    <source>
        <dbReference type="EMBL" id="ETN11373.1"/>
    </source>
</evidence>
<protein>
    <submittedName>
        <fullName evidence="1">Uncharacterized protein</fullName>
    </submittedName>
</protein>
<name>W2QDW7_PHYN3</name>
<organism evidence="1 2">
    <name type="scientific">Phytophthora nicotianae (strain INRA-310)</name>
    <name type="common">Phytophthora parasitica</name>
    <dbReference type="NCBI Taxonomy" id="761204"/>
    <lineage>
        <taxon>Eukaryota</taxon>
        <taxon>Sar</taxon>
        <taxon>Stramenopiles</taxon>
        <taxon>Oomycota</taxon>
        <taxon>Peronosporomycetes</taxon>
        <taxon>Peronosporales</taxon>
        <taxon>Peronosporaceae</taxon>
        <taxon>Phytophthora</taxon>
    </lineage>
</organism>
<sequence>MHSRCGVNENRLNTLHPLRVAFRNYPSLSPGHLERNKQRHAKLRKYEHALTSVHFFSSAPWFLWAVKLNLLHNVQYGNQRMILDKQFKREYLAVPKNGGAGGICPDWCSRMDSQQRAEPKWRKGKSPSLAI</sequence>
<proteinExistence type="predicted"/>
<evidence type="ECO:0000313" key="2">
    <source>
        <dbReference type="Proteomes" id="UP000018817"/>
    </source>
</evidence>
<dbReference type="AlphaFoldDB" id="W2QDW7"/>
<dbReference type="VEuPathDB" id="FungiDB:PPTG_22576"/>
<gene>
    <name evidence="1" type="ORF">PPTG_22576</name>
</gene>